<dbReference type="InterPro" id="IPR016192">
    <property type="entry name" value="APOBEC/CMP_deaminase_Zn-bd"/>
</dbReference>
<keyword evidence="3" id="KW-0479">Metal-binding</keyword>
<dbReference type="PANTHER" id="PTHR11086">
    <property type="entry name" value="DEOXYCYTIDYLATE DEAMINASE-RELATED"/>
    <property type="match status" value="1"/>
</dbReference>
<evidence type="ECO:0000256" key="5">
    <source>
        <dbReference type="ARBA" id="ARBA00022833"/>
    </source>
</evidence>
<evidence type="ECO:0000256" key="4">
    <source>
        <dbReference type="ARBA" id="ARBA00022801"/>
    </source>
</evidence>
<evidence type="ECO:0000313" key="7">
    <source>
        <dbReference type="EMBL" id="CUN22079.1"/>
    </source>
</evidence>
<accession>A0A173V423</accession>
<dbReference type="PANTHER" id="PTHR11086:SF18">
    <property type="entry name" value="DEOXYCYTIDYLATE DEAMINASE"/>
    <property type="match status" value="1"/>
</dbReference>
<reference evidence="7 8" key="1">
    <citation type="submission" date="2015-09" db="EMBL/GenBank/DDBJ databases">
        <authorList>
            <consortium name="Pathogen Informatics"/>
        </authorList>
    </citation>
    <scope>NUCLEOTIDE SEQUENCE [LARGE SCALE GENOMIC DNA]</scope>
    <source>
        <strain evidence="7 8">2789STDY5608872</strain>
    </source>
</reference>
<dbReference type="EMBL" id="CYXP01000006">
    <property type="protein sequence ID" value="CUN22079.1"/>
    <property type="molecule type" value="Genomic_DNA"/>
</dbReference>
<dbReference type="PROSITE" id="PS51747">
    <property type="entry name" value="CYT_DCMP_DEAMINASES_2"/>
    <property type="match status" value="1"/>
</dbReference>
<dbReference type="SUPFAM" id="SSF53927">
    <property type="entry name" value="Cytidine deaminase-like"/>
    <property type="match status" value="1"/>
</dbReference>
<evidence type="ECO:0000256" key="2">
    <source>
        <dbReference type="ARBA" id="ARBA00006576"/>
    </source>
</evidence>
<dbReference type="InterPro" id="IPR016193">
    <property type="entry name" value="Cytidine_deaminase-like"/>
</dbReference>
<proteinExistence type="inferred from homology"/>
<evidence type="ECO:0000256" key="1">
    <source>
        <dbReference type="ARBA" id="ARBA00001947"/>
    </source>
</evidence>
<dbReference type="InterPro" id="IPR035105">
    <property type="entry name" value="Deoxycytidylate_deaminase_dom"/>
</dbReference>
<dbReference type="Proteomes" id="UP000095591">
    <property type="component" value="Unassembled WGS sequence"/>
</dbReference>
<dbReference type="GO" id="GO:0008270">
    <property type="term" value="F:zinc ion binding"/>
    <property type="evidence" value="ECO:0007669"/>
    <property type="project" value="InterPro"/>
</dbReference>
<keyword evidence="4" id="KW-0378">Hydrolase</keyword>
<evidence type="ECO:0000313" key="8">
    <source>
        <dbReference type="Proteomes" id="UP000095591"/>
    </source>
</evidence>
<evidence type="ECO:0000259" key="6">
    <source>
        <dbReference type="PROSITE" id="PS51747"/>
    </source>
</evidence>
<comment type="cofactor">
    <cofactor evidence="1">
        <name>Zn(2+)</name>
        <dbReference type="ChEBI" id="CHEBI:29105"/>
    </cofactor>
</comment>
<dbReference type="CDD" id="cd01286">
    <property type="entry name" value="deoxycytidylate_deaminase"/>
    <property type="match status" value="1"/>
</dbReference>
<dbReference type="GO" id="GO:0004132">
    <property type="term" value="F:dCMP deaminase activity"/>
    <property type="evidence" value="ECO:0007669"/>
    <property type="project" value="TreeGrafter"/>
</dbReference>
<dbReference type="AlphaFoldDB" id="A0A173V423"/>
<dbReference type="Pfam" id="PF00383">
    <property type="entry name" value="dCMP_cyt_deam_1"/>
    <property type="match status" value="1"/>
</dbReference>
<dbReference type="GO" id="GO:0005737">
    <property type="term" value="C:cytoplasm"/>
    <property type="evidence" value="ECO:0007669"/>
    <property type="project" value="TreeGrafter"/>
</dbReference>
<dbReference type="InterPro" id="IPR015517">
    <property type="entry name" value="dCMP_deaminase-rel"/>
</dbReference>
<evidence type="ECO:0000256" key="3">
    <source>
        <dbReference type="ARBA" id="ARBA00022723"/>
    </source>
</evidence>
<name>A0A173V423_PARDI</name>
<feature type="domain" description="CMP/dCMP-type deaminase" evidence="6">
    <location>
        <begin position="2"/>
        <end position="130"/>
    </location>
</feature>
<protein>
    <submittedName>
        <fullName evidence="7">Pyrimidine deaminase</fullName>
    </submittedName>
</protein>
<gene>
    <name evidence="7" type="ORF">ERS852429_02606</name>
</gene>
<organism evidence="7 8">
    <name type="scientific">Parabacteroides distasonis</name>
    <dbReference type="NCBI Taxonomy" id="823"/>
    <lineage>
        <taxon>Bacteria</taxon>
        <taxon>Pseudomonadati</taxon>
        <taxon>Bacteroidota</taxon>
        <taxon>Bacteroidia</taxon>
        <taxon>Bacteroidales</taxon>
        <taxon>Tannerellaceae</taxon>
        <taxon>Parabacteroides</taxon>
    </lineage>
</organism>
<dbReference type="PROSITE" id="PS00903">
    <property type="entry name" value="CYT_DCMP_DEAMINASES_1"/>
    <property type="match status" value="1"/>
</dbReference>
<keyword evidence="5" id="KW-0862">Zinc</keyword>
<dbReference type="InterPro" id="IPR002125">
    <property type="entry name" value="CMP_dCMP_dom"/>
</dbReference>
<dbReference type="Gene3D" id="3.40.140.10">
    <property type="entry name" value="Cytidine Deaminase, domain 2"/>
    <property type="match status" value="1"/>
</dbReference>
<comment type="similarity">
    <text evidence="2">Belongs to the cytidine and deoxycytidylate deaminase family.</text>
</comment>
<sequence length="204" mass="23158">MLNDKFFLDVASRLAEESHCISLHVGAVIVKDKRIISMGYNGTPSGAPNCSDMYEAGEFTKEQHHQWSLSNEIHAEMNALMYAAKQGISVNGCTMYVTHQPCDECVKNIYQAGIKRVVYLYPYKYSSSDNVILKLDISIENFEDKEHDTKLVELKNKLYELQVAYRANMKCGRGIVCQRLAIQIDKLLDEFKNYKDGAQGLSEN</sequence>
<dbReference type="RefSeq" id="WP_070103040.1">
    <property type="nucleotide sequence ID" value="NZ_CYXP01000006.1"/>
</dbReference>